<keyword evidence="5 11" id="KW-1133">Transmembrane helix</keyword>
<dbReference type="Gene3D" id="1.20.120.1630">
    <property type="match status" value="1"/>
</dbReference>
<keyword evidence="13" id="KW-1185">Reference proteome</keyword>
<comment type="subcellular location">
    <subcellularLocation>
        <location evidence="1">Nucleus inner membrane</location>
        <topology evidence="1">Multi-pass membrane protein</topology>
    </subcellularLocation>
</comment>
<evidence type="ECO:0000256" key="2">
    <source>
        <dbReference type="ARBA" id="ARBA00005402"/>
    </source>
</evidence>
<evidence type="ECO:0000313" key="13">
    <source>
        <dbReference type="Proteomes" id="UP000008237"/>
    </source>
</evidence>
<keyword evidence="6" id="KW-0238">DNA-binding</keyword>
<dbReference type="OrthoDB" id="5326588at2759"/>
<dbReference type="SUPFAM" id="SSF63748">
    <property type="entry name" value="Tudor/PWWP/MBT"/>
    <property type="match status" value="1"/>
</dbReference>
<feature type="compositionally biased region" description="Basic and acidic residues" evidence="10">
    <location>
        <begin position="87"/>
        <end position="98"/>
    </location>
</feature>
<evidence type="ECO:0000256" key="1">
    <source>
        <dbReference type="ARBA" id="ARBA00004473"/>
    </source>
</evidence>
<keyword evidence="8 12" id="KW-0675">Receptor</keyword>
<evidence type="ECO:0000256" key="7">
    <source>
        <dbReference type="ARBA" id="ARBA00023136"/>
    </source>
</evidence>
<proteinExistence type="inferred from homology"/>
<dbReference type="STRING" id="610380.E2BUR6"/>
<dbReference type="GO" id="GO:0005637">
    <property type="term" value="C:nuclear inner membrane"/>
    <property type="evidence" value="ECO:0007669"/>
    <property type="project" value="UniProtKB-SubCell"/>
</dbReference>
<feature type="transmembrane region" description="Helical" evidence="11">
    <location>
        <begin position="456"/>
        <end position="474"/>
    </location>
</feature>
<feature type="transmembrane region" description="Helical" evidence="11">
    <location>
        <begin position="529"/>
        <end position="555"/>
    </location>
</feature>
<dbReference type="PANTHER" id="PTHR21257">
    <property type="entry name" value="DELTA(14)-STEROL REDUCTASE"/>
    <property type="match status" value="1"/>
</dbReference>
<keyword evidence="4 11" id="KW-0812">Transmembrane</keyword>
<comment type="similarity">
    <text evidence="2">Belongs to the ERG4/ERG24 family.</text>
</comment>
<dbReference type="InParanoid" id="E2BUR6"/>
<dbReference type="EMBL" id="GL450743">
    <property type="protein sequence ID" value="EFN80571.1"/>
    <property type="molecule type" value="Genomic_DNA"/>
</dbReference>
<evidence type="ECO:0000256" key="10">
    <source>
        <dbReference type="SAM" id="MobiDB-lite"/>
    </source>
</evidence>
<sequence>MFSEGEEVLAKLPNTSEYYKGRILNVKGDQYKIKFETGAQHTVSEMDIKVERRGRTPTRISNRIAGKSPMRQRYSPSRKSPNNINNHKTESDMKKIDESPTETMPLQQRLDEIRTTLMRRARMSSVTKIEKERTPIVLVRDIDRAASLPIERKSYLFDYSLAERGRGYSMQRDKDLTKVPLPQESREEKRVTSIPVNRDKGIIRIDQPQEWGGWIGTSFLIFLLPISIILPQFLCWKGLLLACVSVVPIGKNVDGQQSKIGKLQYRINGFVSATLAVVLFGLCVYKNVPISDYILENSLQLAISGWLIGTILALGLYVKAERASIANLNIYASTNSKIYNFWQGKEINPRIGILDVKLLLIRASLIGTLIMNIAIATKAIGNVRTLNIEQLDVSTLLVISLQLFYILDGLIYEATIFTSFAVMYEGTGYMTCVSHLLYPFLPTLTTKFMLYHKLQFNYYMGIFVLIFIMGYMLYRSSNSRKDEFRKNPVSPTVPYLETIPTSRGKKLMLSGLWGYVRHPNYLGDIMMQWSIAGISLAIDLLPYYAAICCTLTLAYRAVRDNRRCQTRYGYAWEEYCSRVKYMILKCVF</sequence>
<accession>E2BUR6</accession>
<name>E2BUR6_HARSA</name>
<evidence type="ECO:0000256" key="9">
    <source>
        <dbReference type="ARBA" id="ARBA00023242"/>
    </source>
</evidence>
<dbReference type="GO" id="GO:0003677">
    <property type="term" value="F:DNA binding"/>
    <property type="evidence" value="ECO:0007669"/>
    <property type="project" value="UniProtKB-KW"/>
</dbReference>
<evidence type="ECO:0000256" key="11">
    <source>
        <dbReference type="SAM" id="Phobius"/>
    </source>
</evidence>
<keyword evidence="7 11" id="KW-0472">Membrane</keyword>
<reference evidence="12 13" key="1">
    <citation type="journal article" date="2010" name="Science">
        <title>Genomic comparison of the ants Camponotus floridanus and Harpegnathos saltator.</title>
        <authorList>
            <person name="Bonasio R."/>
            <person name="Zhang G."/>
            <person name="Ye C."/>
            <person name="Mutti N.S."/>
            <person name="Fang X."/>
            <person name="Qin N."/>
            <person name="Donahue G."/>
            <person name="Yang P."/>
            <person name="Li Q."/>
            <person name="Li C."/>
            <person name="Zhang P."/>
            <person name="Huang Z."/>
            <person name="Berger S.L."/>
            <person name="Reinberg D."/>
            <person name="Wang J."/>
            <person name="Liebig J."/>
        </authorList>
    </citation>
    <scope>NUCLEOTIDE SEQUENCE [LARGE SCALE GENOMIC DNA]</scope>
    <source>
        <strain evidence="12 13">R22 G/1</strain>
    </source>
</reference>
<feature type="transmembrane region" description="Helical" evidence="11">
    <location>
        <begin position="393"/>
        <end position="412"/>
    </location>
</feature>
<dbReference type="GO" id="GO:0006695">
    <property type="term" value="P:cholesterol biosynthetic process"/>
    <property type="evidence" value="ECO:0007669"/>
    <property type="project" value="TreeGrafter"/>
</dbReference>
<dbReference type="Proteomes" id="UP000008237">
    <property type="component" value="Unassembled WGS sequence"/>
</dbReference>
<dbReference type="AlphaFoldDB" id="E2BUR6"/>
<keyword evidence="9" id="KW-0539">Nucleus</keyword>
<feature type="transmembrane region" description="Helical" evidence="11">
    <location>
        <begin position="299"/>
        <end position="318"/>
    </location>
</feature>
<evidence type="ECO:0000256" key="4">
    <source>
        <dbReference type="ARBA" id="ARBA00022692"/>
    </source>
</evidence>
<dbReference type="Gene3D" id="2.30.30.140">
    <property type="match status" value="1"/>
</dbReference>
<evidence type="ECO:0000256" key="6">
    <source>
        <dbReference type="ARBA" id="ARBA00023125"/>
    </source>
</evidence>
<feature type="transmembrane region" description="Helical" evidence="11">
    <location>
        <begin position="359"/>
        <end position="381"/>
    </location>
</feature>
<evidence type="ECO:0000256" key="3">
    <source>
        <dbReference type="ARBA" id="ARBA00022553"/>
    </source>
</evidence>
<dbReference type="FunCoup" id="E2BUR6">
    <property type="interactions" value="551"/>
</dbReference>
<dbReference type="PANTHER" id="PTHR21257:SF55">
    <property type="entry name" value="DELTA(14)-STEROL REDUCTASE LBR"/>
    <property type="match status" value="1"/>
</dbReference>
<dbReference type="InterPro" id="IPR001171">
    <property type="entry name" value="ERG24_DHCR-like"/>
</dbReference>
<dbReference type="GO" id="GO:0050613">
    <property type="term" value="F:Delta14-sterol reductase activity"/>
    <property type="evidence" value="ECO:0007669"/>
    <property type="project" value="TreeGrafter"/>
</dbReference>
<keyword evidence="3" id="KW-0597">Phosphoprotein</keyword>
<feature type="compositionally biased region" description="Polar residues" evidence="10">
    <location>
        <begin position="74"/>
        <end position="86"/>
    </location>
</feature>
<feature type="transmembrane region" description="Helical" evidence="11">
    <location>
        <begin position="267"/>
        <end position="287"/>
    </location>
</feature>
<gene>
    <name evidence="12" type="ORF">EAI_01697</name>
</gene>
<protein>
    <submittedName>
        <fullName evidence="12">Lamin-B receptor</fullName>
    </submittedName>
</protein>
<evidence type="ECO:0000313" key="12">
    <source>
        <dbReference type="EMBL" id="EFN80571.1"/>
    </source>
</evidence>
<organism evidence="13">
    <name type="scientific">Harpegnathos saltator</name>
    <name type="common">Jerdon's jumping ant</name>
    <dbReference type="NCBI Taxonomy" id="610380"/>
    <lineage>
        <taxon>Eukaryota</taxon>
        <taxon>Metazoa</taxon>
        <taxon>Ecdysozoa</taxon>
        <taxon>Arthropoda</taxon>
        <taxon>Hexapoda</taxon>
        <taxon>Insecta</taxon>
        <taxon>Pterygota</taxon>
        <taxon>Neoptera</taxon>
        <taxon>Endopterygota</taxon>
        <taxon>Hymenoptera</taxon>
        <taxon>Apocrita</taxon>
        <taxon>Aculeata</taxon>
        <taxon>Formicoidea</taxon>
        <taxon>Formicidae</taxon>
        <taxon>Ponerinae</taxon>
        <taxon>Ponerini</taxon>
        <taxon>Harpegnathos</taxon>
    </lineage>
</organism>
<feature type="region of interest" description="Disordered" evidence="10">
    <location>
        <begin position="62"/>
        <end position="102"/>
    </location>
</feature>
<dbReference type="OMA" id="TRYGYAW"/>
<evidence type="ECO:0000256" key="5">
    <source>
        <dbReference type="ARBA" id="ARBA00022989"/>
    </source>
</evidence>
<dbReference type="GO" id="GO:0005789">
    <property type="term" value="C:endoplasmic reticulum membrane"/>
    <property type="evidence" value="ECO:0007669"/>
    <property type="project" value="TreeGrafter"/>
</dbReference>
<dbReference type="Pfam" id="PF01222">
    <property type="entry name" value="ERG4_ERG24"/>
    <property type="match status" value="1"/>
</dbReference>
<evidence type="ECO:0000256" key="8">
    <source>
        <dbReference type="ARBA" id="ARBA00023170"/>
    </source>
</evidence>